<dbReference type="InterPro" id="IPR006664">
    <property type="entry name" value="OMP_bac"/>
</dbReference>
<comment type="caution">
    <text evidence="6">The sequence shown here is derived from an EMBL/GenBank/DDBJ whole genome shotgun (WGS) entry which is preliminary data.</text>
</comment>
<reference evidence="6 7" key="1">
    <citation type="journal article" date="2012" name="Int. J. Syst. Evol. Microbiol.">
        <title>Marinomonas hwangdonensis sp. nov., isolated from seawater.</title>
        <authorList>
            <person name="Jung Y.T."/>
            <person name="Oh T.K."/>
            <person name="Yoon J.H."/>
        </authorList>
    </citation>
    <scope>NUCLEOTIDE SEQUENCE [LARGE SCALE GENOMIC DNA]</scope>
    <source>
        <strain evidence="6 7">HDW-15</strain>
    </source>
</reference>
<dbReference type="EMBL" id="RIZG01000001">
    <property type="protein sequence ID" value="RNF53079.1"/>
    <property type="molecule type" value="Genomic_DNA"/>
</dbReference>
<dbReference type="PROSITE" id="PS51123">
    <property type="entry name" value="OMPA_2"/>
    <property type="match status" value="1"/>
</dbReference>
<feature type="chain" id="PRO_5017978374" evidence="4">
    <location>
        <begin position="25"/>
        <end position="220"/>
    </location>
</feature>
<dbReference type="SUPFAM" id="SSF103088">
    <property type="entry name" value="OmpA-like"/>
    <property type="match status" value="1"/>
</dbReference>
<sequence>MIIRALFGRSALAVVVLVVVSGCAQTVSNTTAAALDCNENYTRCAPLVERNSVDTSSFKETSLDTPASTNTKNAGQEAATAVASDAMKNKLTPPVIMPVLFGFDQATTNQLELEAVVRFLLTYPKVTLTLHGYTDPIGRQDYNQTLSYQRAKSVHDRLVLAGVAVQQVSITAHGENNLVVSEASGEKVSSRADLIEYYAPNRRVVLEFNLPDTSSSSHSL</sequence>
<organism evidence="6 7">
    <name type="scientific">Marinomonas hwangdonensis</name>
    <dbReference type="NCBI Taxonomy" id="1053647"/>
    <lineage>
        <taxon>Bacteria</taxon>
        <taxon>Pseudomonadati</taxon>
        <taxon>Pseudomonadota</taxon>
        <taxon>Gammaproteobacteria</taxon>
        <taxon>Oceanospirillales</taxon>
        <taxon>Oceanospirillaceae</taxon>
        <taxon>Marinomonas</taxon>
    </lineage>
</organism>
<dbReference type="InterPro" id="IPR036737">
    <property type="entry name" value="OmpA-like_sf"/>
</dbReference>
<evidence type="ECO:0000256" key="3">
    <source>
        <dbReference type="PROSITE-ProRule" id="PRU00473"/>
    </source>
</evidence>
<evidence type="ECO:0000256" key="4">
    <source>
        <dbReference type="SAM" id="SignalP"/>
    </source>
</evidence>
<keyword evidence="7" id="KW-1185">Reference proteome</keyword>
<evidence type="ECO:0000313" key="6">
    <source>
        <dbReference type="EMBL" id="RNF53079.1"/>
    </source>
</evidence>
<name>A0A3M8QAL1_9GAMM</name>
<dbReference type="Gene3D" id="3.30.1330.60">
    <property type="entry name" value="OmpA-like domain"/>
    <property type="match status" value="1"/>
</dbReference>
<dbReference type="PROSITE" id="PS51257">
    <property type="entry name" value="PROKAR_LIPOPROTEIN"/>
    <property type="match status" value="1"/>
</dbReference>
<keyword evidence="2 3" id="KW-0472">Membrane</keyword>
<dbReference type="AlphaFoldDB" id="A0A3M8QAL1"/>
<protein>
    <submittedName>
        <fullName evidence="6">OmpA family protein</fullName>
    </submittedName>
</protein>
<dbReference type="Pfam" id="PF00691">
    <property type="entry name" value="OmpA"/>
    <property type="match status" value="1"/>
</dbReference>
<evidence type="ECO:0000256" key="1">
    <source>
        <dbReference type="ARBA" id="ARBA00004370"/>
    </source>
</evidence>
<dbReference type="Proteomes" id="UP000280507">
    <property type="component" value="Unassembled WGS sequence"/>
</dbReference>
<evidence type="ECO:0000313" key="7">
    <source>
        <dbReference type="Proteomes" id="UP000280507"/>
    </source>
</evidence>
<dbReference type="PRINTS" id="PR01021">
    <property type="entry name" value="OMPADOMAIN"/>
</dbReference>
<gene>
    <name evidence="6" type="ORF">EBI00_02980</name>
</gene>
<feature type="signal peptide" evidence="4">
    <location>
        <begin position="1"/>
        <end position="24"/>
    </location>
</feature>
<proteinExistence type="predicted"/>
<dbReference type="InterPro" id="IPR006665">
    <property type="entry name" value="OmpA-like"/>
</dbReference>
<dbReference type="CDD" id="cd07185">
    <property type="entry name" value="OmpA_C-like"/>
    <property type="match status" value="1"/>
</dbReference>
<accession>A0A3M8QAL1</accession>
<evidence type="ECO:0000259" key="5">
    <source>
        <dbReference type="PROSITE" id="PS51123"/>
    </source>
</evidence>
<dbReference type="RefSeq" id="WP_123094421.1">
    <property type="nucleotide sequence ID" value="NZ_RIZG01000001.1"/>
</dbReference>
<feature type="domain" description="OmpA-like" evidence="5">
    <location>
        <begin position="88"/>
        <end position="212"/>
    </location>
</feature>
<dbReference type="GO" id="GO:0016020">
    <property type="term" value="C:membrane"/>
    <property type="evidence" value="ECO:0007669"/>
    <property type="project" value="UniProtKB-SubCell"/>
</dbReference>
<keyword evidence="4" id="KW-0732">Signal</keyword>
<comment type="subcellular location">
    <subcellularLocation>
        <location evidence="1">Membrane</location>
    </subcellularLocation>
</comment>
<dbReference type="OrthoDB" id="9782229at2"/>
<evidence type="ECO:0000256" key="2">
    <source>
        <dbReference type="ARBA" id="ARBA00023136"/>
    </source>
</evidence>